<sequence>MANNFPTPPSTTATTDTNNTNATTIINMKQTNMASSQNSQFSNTEPVNFPPTLPTTLPQYFLPPQYLQPFHQRMQFSCTYPLDQAATQSFVAYPVYPVWYGQNGIEIGATNGVPAGSCFWQPNNGVVKEQQRGSLDPQKTKIARIKRKLARQRSLSLQRNASSGGSSIVSSSTHMDARRLAMYGADTINTNRDLYKFCTPDNKRLRVLLRKELKNSDVGSLGRIVLPKKEAEENLPSLSDKEGIQVVMRDAFSEQFWTLKFKYWSNNKSRMYVLENTGKFHLMMKFLYHDLIFLHVVSESFLPGSRISHFWQAHNSLFQSTGDFVKQNRLEIGDSLTLYEDENKNLEQYFSITKVKKPARPEAEPSSYKQHYINHNNTDNYNTQITPQARDEEEASLALLIEQLKHKEQQEAYNLMALPMDSASSYRQPDEANDAPSNNFTNTGIHPYSAEAPSLLNGKISITDDHQNNSGTDDCYGGLGMLPDVNRYNFLL</sequence>
<name>A0ACC0XKS0_9ROSI</name>
<gene>
    <name evidence="1" type="ORF">Pint_10544</name>
</gene>
<comment type="caution">
    <text evidence="1">The sequence shown here is derived from an EMBL/GenBank/DDBJ whole genome shotgun (WGS) entry which is preliminary data.</text>
</comment>
<proteinExistence type="predicted"/>
<dbReference type="EMBL" id="CM047747">
    <property type="protein sequence ID" value="KAJ0018642.1"/>
    <property type="molecule type" value="Genomic_DNA"/>
</dbReference>
<reference evidence="2" key="1">
    <citation type="journal article" date="2023" name="G3 (Bethesda)">
        <title>Genome assembly and association tests identify interacting loci associated with vigor, precocity, and sex in interspecific pistachio rootstocks.</title>
        <authorList>
            <person name="Palmer W."/>
            <person name="Jacygrad E."/>
            <person name="Sagayaradj S."/>
            <person name="Cavanaugh K."/>
            <person name="Han R."/>
            <person name="Bertier L."/>
            <person name="Beede B."/>
            <person name="Kafkas S."/>
            <person name="Golino D."/>
            <person name="Preece J."/>
            <person name="Michelmore R."/>
        </authorList>
    </citation>
    <scope>NUCLEOTIDE SEQUENCE [LARGE SCALE GENOMIC DNA]</scope>
</reference>
<accession>A0ACC0XKS0</accession>
<keyword evidence="2" id="KW-1185">Reference proteome</keyword>
<evidence type="ECO:0000313" key="1">
    <source>
        <dbReference type="EMBL" id="KAJ0018642.1"/>
    </source>
</evidence>
<protein>
    <submittedName>
        <fullName evidence="1">Uncharacterized protein</fullName>
    </submittedName>
</protein>
<organism evidence="1 2">
    <name type="scientific">Pistacia integerrima</name>
    <dbReference type="NCBI Taxonomy" id="434235"/>
    <lineage>
        <taxon>Eukaryota</taxon>
        <taxon>Viridiplantae</taxon>
        <taxon>Streptophyta</taxon>
        <taxon>Embryophyta</taxon>
        <taxon>Tracheophyta</taxon>
        <taxon>Spermatophyta</taxon>
        <taxon>Magnoliopsida</taxon>
        <taxon>eudicotyledons</taxon>
        <taxon>Gunneridae</taxon>
        <taxon>Pentapetalae</taxon>
        <taxon>rosids</taxon>
        <taxon>malvids</taxon>
        <taxon>Sapindales</taxon>
        <taxon>Anacardiaceae</taxon>
        <taxon>Pistacia</taxon>
    </lineage>
</organism>
<dbReference type="Proteomes" id="UP001163603">
    <property type="component" value="Chromosome 12"/>
</dbReference>
<evidence type="ECO:0000313" key="2">
    <source>
        <dbReference type="Proteomes" id="UP001163603"/>
    </source>
</evidence>